<dbReference type="InterPro" id="IPR047200">
    <property type="entry name" value="MFS_YcaD-like"/>
</dbReference>
<dbReference type="Pfam" id="PF07690">
    <property type="entry name" value="MFS_1"/>
    <property type="match status" value="1"/>
</dbReference>
<dbReference type="PANTHER" id="PTHR23521">
    <property type="entry name" value="TRANSPORTER MFS SUPERFAMILY"/>
    <property type="match status" value="1"/>
</dbReference>
<proteinExistence type="predicted"/>
<dbReference type="GO" id="GO:0005886">
    <property type="term" value="C:plasma membrane"/>
    <property type="evidence" value="ECO:0007669"/>
    <property type="project" value="TreeGrafter"/>
</dbReference>
<feature type="transmembrane region" description="Helical" evidence="5">
    <location>
        <begin position="245"/>
        <end position="263"/>
    </location>
</feature>
<gene>
    <name evidence="7" type="ORF">C7435_0279</name>
</gene>
<dbReference type="RefSeq" id="WP_075188738.1">
    <property type="nucleotide sequence ID" value="NZ_RBIM01000001.1"/>
</dbReference>
<dbReference type="InterPro" id="IPR036259">
    <property type="entry name" value="MFS_trans_sf"/>
</dbReference>
<dbReference type="EMBL" id="RBIM01000001">
    <property type="protein sequence ID" value="RKR03837.1"/>
    <property type="molecule type" value="Genomic_DNA"/>
</dbReference>
<feature type="transmembrane region" description="Helical" evidence="5">
    <location>
        <begin position="52"/>
        <end position="70"/>
    </location>
</feature>
<dbReference type="InterPro" id="IPR011701">
    <property type="entry name" value="MFS"/>
</dbReference>
<feature type="transmembrane region" description="Helical" evidence="5">
    <location>
        <begin position="301"/>
        <end position="320"/>
    </location>
</feature>
<evidence type="ECO:0000256" key="1">
    <source>
        <dbReference type="ARBA" id="ARBA00022692"/>
    </source>
</evidence>
<reference evidence="7 8" key="1">
    <citation type="submission" date="2018-10" db="EMBL/GenBank/DDBJ databases">
        <title>Genomic Encyclopedia of Type Strains, Phase IV (KMG-IV): sequencing the most valuable type-strain genomes for metagenomic binning, comparative biology and taxonomic classification.</title>
        <authorList>
            <person name="Goeker M."/>
        </authorList>
    </citation>
    <scope>NUCLEOTIDE SEQUENCE [LARGE SCALE GENOMIC DNA]</scope>
    <source>
        <strain evidence="7 8">DSM 4734</strain>
    </source>
</reference>
<organism evidence="7 8">
    <name type="scientific">Maricaulis maris</name>
    <dbReference type="NCBI Taxonomy" id="74318"/>
    <lineage>
        <taxon>Bacteria</taxon>
        <taxon>Pseudomonadati</taxon>
        <taxon>Pseudomonadota</taxon>
        <taxon>Alphaproteobacteria</taxon>
        <taxon>Maricaulales</taxon>
        <taxon>Maricaulaceae</taxon>
        <taxon>Maricaulis</taxon>
    </lineage>
</organism>
<evidence type="ECO:0000256" key="2">
    <source>
        <dbReference type="ARBA" id="ARBA00022989"/>
    </source>
</evidence>
<feature type="transmembrane region" description="Helical" evidence="5">
    <location>
        <begin position="341"/>
        <end position="362"/>
    </location>
</feature>
<dbReference type="PANTHER" id="PTHR23521:SF3">
    <property type="entry name" value="MFS TRANSPORTER"/>
    <property type="match status" value="1"/>
</dbReference>
<evidence type="ECO:0000256" key="5">
    <source>
        <dbReference type="SAM" id="Phobius"/>
    </source>
</evidence>
<dbReference type="GO" id="GO:0022857">
    <property type="term" value="F:transmembrane transporter activity"/>
    <property type="evidence" value="ECO:0007669"/>
    <property type="project" value="InterPro"/>
</dbReference>
<feature type="transmembrane region" description="Helical" evidence="5">
    <location>
        <begin position="208"/>
        <end position="233"/>
    </location>
</feature>
<comment type="caution">
    <text evidence="7">The sequence shown here is derived from an EMBL/GenBank/DDBJ whole genome shotgun (WGS) entry which is preliminary data.</text>
</comment>
<dbReference type="Gene3D" id="1.20.1250.20">
    <property type="entry name" value="MFS general substrate transporter like domains"/>
    <property type="match status" value="2"/>
</dbReference>
<feature type="transmembrane region" description="Helical" evidence="5">
    <location>
        <begin position="167"/>
        <end position="187"/>
    </location>
</feature>
<feature type="transmembrane region" description="Helical" evidence="5">
    <location>
        <begin position="17"/>
        <end position="40"/>
    </location>
</feature>
<accession>A0A495DLP3</accession>
<evidence type="ECO:0000256" key="4">
    <source>
        <dbReference type="SAM" id="MobiDB-lite"/>
    </source>
</evidence>
<dbReference type="AlphaFoldDB" id="A0A495DLP3"/>
<dbReference type="CDD" id="cd17477">
    <property type="entry name" value="MFS_YcaD_like"/>
    <property type="match status" value="1"/>
</dbReference>
<evidence type="ECO:0000259" key="6">
    <source>
        <dbReference type="PROSITE" id="PS50850"/>
    </source>
</evidence>
<dbReference type="InterPro" id="IPR020846">
    <property type="entry name" value="MFS_dom"/>
</dbReference>
<keyword evidence="2 5" id="KW-1133">Transmembrane helix</keyword>
<keyword evidence="1 5" id="KW-0812">Transmembrane</keyword>
<keyword evidence="3 5" id="KW-0472">Membrane</keyword>
<feature type="transmembrane region" description="Helical" evidence="5">
    <location>
        <begin position="82"/>
        <end position="99"/>
    </location>
</feature>
<dbReference type="Proteomes" id="UP000273675">
    <property type="component" value="Unassembled WGS sequence"/>
</dbReference>
<evidence type="ECO:0000256" key="3">
    <source>
        <dbReference type="ARBA" id="ARBA00023136"/>
    </source>
</evidence>
<feature type="compositionally biased region" description="Acidic residues" evidence="4">
    <location>
        <begin position="421"/>
        <end position="447"/>
    </location>
</feature>
<evidence type="ECO:0000313" key="8">
    <source>
        <dbReference type="Proteomes" id="UP000273675"/>
    </source>
</evidence>
<dbReference type="PROSITE" id="PS50850">
    <property type="entry name" value="MFS"/>
    <property type="match status" value="1"/>
</dbReference>
<feature type="transmembrane region" description="Helical" evidence="5">
    <location>
        <begin position="368"/>
        <end position="385"/>
    </location>
</feature>
<feature type="transmembrane region" description="Helical" evidence="5">
    <location>
        <begin position="105"/>
        <end position="128"/>
    </location>
</feature>
<feature type="transmembrane region" description="Helical" evidence="5">
    <location>
        <begin position="140"/>
        <end position="161"/>
    </location>
</feature>
<dbReference type="OrthoDB" id="9810614at2"/>
<feature type="transmembrane region" description="Helical" evidence="5">
    <location>
        <begin position="275"/>
        <end position="295"/>
    </location>
</feature>
<protein>
    <submittedName>
        <fullName evidence="7">Putative MFS family arabinose efflux permease</fullName>
    </submittedName>
</protein>
<name>A0A495DLP3_9PROT</name>
<feature type="region of interest" description="Disordered" evidence="4">
    <location>
        <begin position="417"/>
        <end position="447"/>
    </location>
</feature>
<dbReference type="SUPFAM" id="SSF103473">
    <property type="entry name" value="MFS general substrate transporter"/>
    <property type="match status" value="1"/>
</dbReference>
<sequence>MTIPQTAAPGTDSYRNVAAIVIALAILQTALGGLSVVGPLTLLSQGAAPMKIGAIVSAYALGFLLGARLAPREIMQIGHIRAIAGFAAAASLGAASLYISGAMAWWMLVQFIIGLCVAGFLASGESWIADAAPSQSRGAILGFYLVTSKLGFMAGPFLVAGAPTGTATGFLIVAALLTASLIPVCATRRAEPAIPTTKPFSPLKIWSFAPSAIIAALISGMVSGAVLQLYAVFIQDFSAASVTQTAALFNAAMIGGSVIATWPAGMLSDRIDRRLVIAGLAIVAGGSALILALFSGLLPQAAIFAIAALWGAGALSYYGVAVAHAADRAPEGQATSMMSGILMVWALGSMIGPLVASVVMSLIGPSGLFYFAATALFTLTGLMLVRRTGTPPVRSEDKADFEPTATTSVSVIELTERAGEDQEFAADPETEFGSEFDTEFEDASWRD</sequence>
<evidence type="ECO:0000313" key="7">
    <source>
        <dbReference type="EMBL" id="RKR03837.1"/>
    </source>
</evidence>
<feature type="domain" description="Major facilitator superfamily (MFS) profile" evidence="6">
    <location>
        <begin position="1"/>
        <end position="390"/>
    </location>
</feature>